<feature type="region of interest" description="Disordered" evidence="2">
    <location>
        <begin position="785"/>
        <end position="804"/>
    </location>
</feature>
<dbReference type="Proteomes" id="UP000799764">
    <property type="component" value="Unassembled WGS sequence"/>
</dbReference>
<evidence type="ECO:0008006" key="5">
    <source>
        <dbReference type="Google" id="ProtNLM"/>
    </source>
</evidence>
<feature type="compositionally biased region" description="Polar residues" evidence="2">
    <location>
        <begin position="343"/>
        <end position="355"/>
    </location>
</feature>
<dbReference type="GO" id="GO:0005737">
    <property type="term" value="C:cytoplasm"/>
    <property type="evidence" value="ECO:0007669"/>
    <property type="project" value="InterPro"/>
</dbReference>
<dbReference type="OrthoDB" id="2536795at2759"/>
<keyword evidence="4" id="KW-1185">Reference proteome</keyword>
<feature type="compositionally biased region" description="Polar residues" evidence="2">
    <location>
        <begin position="253"/>
        <end position="275"/>
    </location>
</feature>
<sequence length="1018" mass="111483">MGDLPGTTPRQRQTPHPRRPPAHKSVSLRHSPPTSGVPPRAPTFYHPQTTAVSSPNVGTSDKANPPSSVSPQFKSNKKSSGESSDAGKWFENTNNAVQSNNNLDNDPPFFLRNSSSSETPPDGHALDHMYQQGTACLPYRPGEGHANSESVEDFRSVIDDLTVANKKLKQKLRKYEKLYDSHLQDEKLFEVRFHGLPDHKKRELEETLRNFAADLDSKSESGYPAISSHPAMFDTQKTASSSHASRFAESGYASMSGQNSNSARSNHPSNTATNTEWDHRRSTKMNYNQQQQTIQSYLHDIPRGLLPKSHHAPMSDKSKKKLVVRRLEQIFAGKRSVPGNHPQPMQQEEVAQSAATADRRAKEEAGHLFKTEGHREARIMPVRADDEDISGHQEALQKLRPNLQISEQDFAGSGSPDQRPTRPLDLDIYRAQVPSDNMDYIRHLGFTPPNMLYEDTPDDGHGWIYLNLLINMAQLHTLNVTPDYVKDAVAEYSSMFELSHDGRKIRWSGGPDVTLSSTGSSSEYRGNDTPSDDVGNSKSPHNSAKTGGDGSLDPSMNPERAAQRLARKQREKERNQFSYTPLFFHKDDTDEEEDSYGLDMGSSNNSPHRLQQAGNSSGLGSSAMQSSSSKRRRNDGPMIFYSKAKFCTDLTGDGRGIANHTSDSYQNITSHPIGVSTSYLERHMPSSSVTERRGPLETTSMMDIDSKDGSQTASSSEGISFSPDALEDDNGTESPDVMDFEASGLGGVHPEDNFSIRVRRSQQQTTPASASARRRSQLYSKKIREALDEGPSREDEATSPELQQHVIKEKILSASHKKLPNSALPPASYLPFDSTSSGDMDSDLESNVSSSLSTSSSSDDAGPVTALHLNVSPVHREFSDASGDSSSEEDDDGDSDNGSIDLLATARRMDPHTVIASEREYDAALADRLADEIPAGSSAATGGGGSGFNTPASALAGLIQQGEPTGRRSRQKRQSTTSGSLSSQARASLKRNRTRESIATALQESSKRAKTQRRDRDA</sequence>
<proteinExistence type="predicted"/>
<feature type="compositionally biased region" description="Low complexity" evidence="2">
    <location>
        <begin position="1"/>
        <end position="12"/>
    </location>
</feature>
<feature type="region of interest" description="Disordered" evidence="2">
    <location>
        <begin position="333"/>
        <end position="357"/>
    </location>
</feature>
<dbReference type="Pfam" id="PF09421">
    <property type="entry name" value="FRQ"/>
    <property type="match status" value="1"/>
</dbReference>
<dbReference type="EMBL" id="MU001499">
    <property type="protein sequence ID" value="KAF2445888.1"/>
    <property type="molecule type" value="Genomic_DNA"/>
</dbReference>
<keyword evidence="1" id="KW-0175">Coiled coil</keyword>
<comment type="caution">
    <text evidence="3">The sequence shown here is derived from an EMBL/GenBank/DDBJ whole genome shotgun (WGS) entry which is preliminary data.</text>
</comment>
<feature type="compositionally biased region" description="Acidic residues" evidence="2">
    <location>
        <begin position="725"/>
        <end position="739"/>
    </location>
</feature>
<feature type="coiled-coil region" evidence="1">
    <location>
        <begin position="151"/>
        <end position="221"/>
    </location>
</feature>
<protein>
    <recommendedName>
        <fullName evidence="5">Frequency clock protein</fullName>
    </recommendedName>
</protein>
<dbReference type="GO" id="GO:0005634">
    <property type="term" value="C:nucleus"/>
    <property type="evidence" value="ECO:0007669"/>
    <property type="project" value="InterPro"/>
</dbReference>
<evidence type="ECO:0000256" key="2">
    <source>
        <dbReference type="SAM" id="MobiDB-lite"/>
    </source>
</evidence>
<feature type="compositionally biased region" description="Polar residues" evidence="2">
    <location>
        <begin position="534"/>
        <end position="545"/>
    </location>
</feature>
<gene>
    <name evidence="3" type="ORF">P171DRAFT_431271</name>
</gene>
<feature type="compositionally biased region" description="Low complexity" evidence="2">
    <location>
        <begin position="616"/>
        <end position="628"/>
    </location>
</feature>
<feature type="region of interest" description="Disordered" evidence="2">
    <location>
        <begin position="507"/>
        <end position="637"/>
    </location>
</feature>
<feature type="compositionally biased region" description="Polar residues" evidence="2">
    <location>
        <begin position="601"/>
        <end position="615"/>
    </location>
</feature>
<feature type="region of interest" description="Disordered" evidence="2">
    <location>
        <begin position="683"/>
        <end position="778"/>
    </location>
</feature>
<name>A0A9P4PM93_9PLEO</name>
<feature type="compositionally biased region" description="Polar residues" evidence="2">
    <location>
        <begin position="91"/>
        <end position="104"/>
    </location>
</feature>
<feature type="compositionally biased region" description="Polar residues" evidence="2">
    <location>
        <begin position="709"/>
        <end position="719"/>
    </location>
</feature>
<dbReference type="GO" id="GO:0006355">
    <property type="term" value="P:regulation of DNA-templated transcription"/>
    <property type="evidence" value="ECO:0007669"/>
    <property type="project" value="InterPro"/>
</dbReference>
<feature type="compositionally biased region" description="Basic residues" evidence="2">
    <location>
        <begin position="13"/>
        <end position="22"/>
    </location>
</feature>
<organism evidence="3 4">
    <name type="scientific">Karstenula rhodostoma CBS 690.94</name>
    <dbReference type="NCBI Taxonomy" id="1392251"/>
    <lineage>
        <taxon>Eukaryota</taxon>
        <taxon>Fungi</taxon>
        <taxon>Dikarya</taxon>
        <taxon>Ascomycota</taxon>
        <taxon>Pezizomycotina</taxon>
        <taxon>Dothideomycetes</taxon>
        <taxon>Pleosporomycetidae</taxon>
        <taxon>Pleosporales</taxon>
        <taxon>Massarineae</taxon>
        <taxon>Didymosphaeriaceae</taxon>
        <taxon>Karstenula</taxon>
    </lineage>
</organism>
<feature type="region of interest" description="Disordered" evidence="2">
    <location>
        <begin position="934"/>
        <end position="1018"/>
    </location>
</feature>
<evidence type="ECO:0000256" key="1">
    <source>
        <dbReference type="SAM" id="Coils"/>
    </source>
</evidence>
<feature type="region of interest" description="Disordered" evidence="2">
    <location>
        <begin position="813"/>
        <end position="915"/>
    </location>
</feature>
<feature type="compositionally biased region" description="Polar residues" evidence="2">
    <location>
        <begin position="46"/>
        <end position="74"/>
    </location>
</feature>
<dbReference type="AlphaFoldDB" id="A0A9P4PM93"/>
<evidence type="ECO:0000313" key="3">
    <source>
        <dbReference type="EMBL" id="KAF2445888.1"/>
    </source>
</evidence>
<accession>A0A9P4PM93</accession>
<feature type="region of interest" description="Disordered" evidence="2">
    <location>
        <begin position="1"/>
        <end position="127"/>
    </location>
</feature>
<feature type="compositionally biased region" description="Basic and acidic residues" evidence="2">
    <location>
        <begin position="785"/>
        <end position="796"/>
    </location>
</feature>
<evidence type="ECO:0000313" key="4">
    <source>
        <dbReference type="Proteomes" id="UP000799764"/>
    </source>
</evidence>
<feature type="compositionally biased region" description="Basic and acidic residues" evidence="2">
    <location>
        <begin position="683"/>
        <end position="695"/>
    </location>
</feature>
<reference evidence="3" key="1">
    <citation type="journal article" date="2020" name="Stud. Mycol.">
        <title>101 Dothideomycetes genomes: a test case for predicting lifestyles and emergence of pathogens.</title>
        <authorList>
            <person name="Haridas S."/>
            <person name="Albert R."/>
            <person name="Binder M."/>
            <person name="Bloem J."/>
            <person name="Labutti K."/>
            <person name="Salamov A."/>
            <person name="Andreopoulos B."/>
            <person name="Baker S."/>
            <person name="Barry K."/>
            <person name="Bills G."/>
            <person name="Bluhm B."/>
            <person name="Cannon C."/>
            <person name="Castanera R."/>
            <person name="Culley D."/>
            <person name="Daum C."/>
            <person name="Ezra D."/>
            <person name="Gonzalez J."/>
            <person name="Henrissat B."/>
            <person name="Kuo A."/>
            <person name="Liang C."/>
            <person name="Lipzen A."/>
            <person name="Lutzoni F."/>
            <person name="Magnuson J."/>
            <person name="Mondo S."/>
            <person name="Nolan M."/>
            <person name="Ohm R."/>
            <person name="Pangilinan J."/>
            <person name="Park H.-J."/>
            <person name="Ramirez L."/>
            <person name="Alfaro M."/>
            <person name="Sun H."/>
            <person name="Tritt A."/>
            <person name="Yoshinaga Y."/>
            <person name="Zwiers L.-H."/>
            <person name="Turgeon B."/>
            <person name="Goodwin S."/>
            <person name="Spatafora J."/>
            <person name="Crous P."/>
            <person name="Grigoriev I."/>
        </authorList>
    </citation>
    <scope>NUCLEOTIDE SEQUENCE</scope>
    <source>
        <strain evidence="3">CBS 690.94</strain>
    </source>
</reference>
<feature type="region of interest" description="Disordered" evidence="2">
    <location>
        <begin position="250"/>
        <end position="278"/>
    </location>
</feature>
<feature type="compositionally biased region" description="Low complexity" evidence="2">
    <location>
        <begin position="845"/>
        <end position="860"/>
    </location>
</feature>
<dbReference type="InterPro" id="IPR018554">
    <property type="entry name" value="FRQ"/>
</dbReference>
<feature type="compositionally biased region" description="Polar residues" evidence="2">
    <location>
        <begin position="514"/>
        <end position="524"/>
    </location>
</feature>
<feature type="compositionally biased region" description="Acidic residues" evidence="2">
    <location>
        <begin position="886"/>
        <end position="895"/>
    </location>
</feature>
<dbReference type="GO" id="GO:0007623">
    <property type="term" value="P:circadian rhythm"/>
    <property type="evidence" value="ECO:0007669"/>
    <property type="project" value="InterPro"/>
</dbReference>